<evidence type="ECO:0000256" key="11">
    <source>
        <dbReference type="ARBA" id="ARBA00023004"/>
    </source>
</evidence>
<proteinExistence type="inferred from homology"/>
<dbReference type="PANTHER" id="PTHR30074:SF6">
    <property type="entry name" value="FORMATE DEHYDROGENASE GAMMA SUBUNIT"/>
    <property type="match status" value="1"/>
</dbReference>
<accession>A0A1E5C072</accession>
<protein>
    <submittedName>
        <fullName evidence="16">Formate dehydrogenase subunit gamma</fullName>
    </submittedName>
</protein>
<keyword evidence="9" id="KW-0249">Electron transport</keyword>
<dbReference type="GO" id="GO:0036397">
    <property type="term" value="F:formate dehydrogenase (quinone) activity"/>
    <property type="evidence" value="ECO:0007669"/>
    <property type="project" value="TreeGrafter"/>
</dbReference>
<evidence type="ECO:0000256" key="2">
    <source>
        <dbReference type="ARBA" id="ARBA00004651"/>
    </source>
</evidence>
<dbReference type="InterPro" id="IPR006471">
    <property type="entry name" value="Formate_DH_gsu"/>
</dbReference>
<evidence type="ECO:0000256" key="1">
    <source>
        <dbReference type="ARBA" id="ARBA00001971"/>
    </source>
</evidence>
<dbReference type="SUPFAM" id="SSF81342">
    <property type="entry name" value="Transmembrane di-heme cytochromes"/>
    <property type="match status" value="1"/>
</dbReference>
<evidence type="ECO:0000313" key="16">
    <source>
        <dbReference type="EMBL" id="OEE58903.1"/>
    </source>
</evidence>
<evidence type="ECO:0000259" key="15">
    <source>
        <dbReference type="Pfam" id="PF01292"/>
    </source>
</evidence>
<dbReference type="Pfam" id="PF01292">
    <property type="entry name" value="Ni_hydr_CYTB"/>
    <property type="match status" value="1"/>
</dbReference>
<evidence type="ECO:0000256" key="7">
    <source>
        <dbReference type="ARBA" id="ARBA00022692"/>
    </source>
</evidence>
<comment type="similarity">
    <text evidence="3">Belongs to the formate dehydrogenase gamma subunit family.</text>
</comment>
<keyword evidence="14" id="KW-0732">Signal</keyword>
<dbReference type="GO" id="GO:0009055">
    <property type="term" value="F:electron transfer activity"/>
    <property type="evidence" value="ECO:0007669"/>
    <property type="project" value="InterPro"/>
</dbReference>
<dbReference type="EMBL" id="AJWN02000090">
    <property type="protein sequence ID" value="OEE58903.1"/>
    <property type="molecule type" value="Genomic_DNA"/>
</dbReference>
<keyword evidence="11" id="KW-0408">Iron</keyword>
<evidence type="ECO:0000256" key="13">
    <source>
        <dbReference type="SAM" id="Phobius"/>
    </source>
</evidence>
<comment type="cofactor">
    <cofactor evidence="1">
        <name>heme</name>
        <dbReference type="ChEBI" id="CHEBI:30413"/>
    </cofactor>
</comment>
<evidence type="ECO:0000256" key="14">
    <source>
        <dbReference type="SAM" id="SignalP"/>
    </source>
</evidence>
<evidence type="ECO:0000256" key="12">
    <source>
        <dbReference type="ARBA" id="ARBA00023136"/>
    </source>
</evidence>
<name>A0A1E5C072_9GAMM</name>
<dbReference type="PANTHER" id="PTHR30074">
    <property type="entry name" value="FORMATE DEHYDROGENASE, NITRATE-INDUCIBLE, CYTOCHROME B556 FDN SUBUNIT"/>
    <property type="match status" value="1"/>
</dbReference>
<dbReference type="GO" id="GO:0015944">
    <property type="term" value="P:formate oxidation"/>
    <property type="evidence" value="ECO:0007669"/>
    <property type="project" value="UniProtKB-ARBA"/>
</dbReference>
<keyword evidence="8" id="KW-0479">Metal-binding</keyword>
<evidence type="ECO:0000256" key="9">
    <source>
        <dbReference type="ARBA" id="ARBA00022982"/>
    </source>
</evidence>
<feature type="transmembrane region" description="Helical" evidence="13">
    <location>
        <begin position="263"/>
        <end position="282"/>
    </location>
</feature>
<dbReference type="Gene3D" id="1.20.950.20">
    <property type="entry name" value="Transmembrane di-heme cytochromes, Chain C"/>
    <property type="match status" value="1"/>
</dbReference>
<keyword evidence="4" id="KW-0813">Transport</keyword>
<evidence type="ECO:0000256" key="4">
    <source>
        <dbReference type="ARBA" id="ARBA00022448"/>
    </source>
</evidence>
<dbReference type="InterPro" id="IPR011577">
    <property type="entry name" value="Cyt_b561_bac/Ni-Hgenase"/>
</dbReference>
<feature type="signal peptide" evidence="14">
    <location>
        <begin position="1"/>
        <end position="22"/>
    </location>
</feature>
<dbReference type="FunFam" id="1.20.950.20:FF:000002">
    <property type="entry name" value="Formate dehydrogenase cytochrome b556 subunit"/>
    <property type="match status" value="1"/>
</dbReference>
<comment type="caution">
    <text evidence="16">The sequence shown here is derived from an EMBL/GenBank/DDBJ whole genome shotgun (WGS) entry which is preliminary data.</text>
</comment>
<keyword evidence="5" id="KW-1003">Cell membrane</keyword>
<feature type="transmembrane region" description="Helical" evidence="13">
    <location>
        <begin position="79"/>
        <end position="101"/>
    </location>
</feature>
<evidence type="ECO:0000313" key="17">
    <source>
        <dbReference type="Proteomes" id="UP000095039"/>
    </source>
</evidence>
<comment type="subcellular location">
    <subcellularLocation>
        <location evidence="2">Cell membrane</location>
        <topology evidence="2">Multi-pass membrane protein</topology>
    </subcellularLocation>
</comment>
<sequence>MFRTLLAMLMVIASFAVPTSFAEQAETADPQREMVQLAGPEYWREVKSGESGFTVATGAEAGQLINVDGQRWREVRNQWISPLGLIFMGASAASLLLFYLWAGRIKLTNERTGKKVHRWSPFERAMHWFTAINFLILGLSGVVLLYGRHFIKPVAPEALWGSIIYAAKLSHNYLGPLFVLGLLCMLVKWFKNNMINKVDIDWFKQGGGILPNGKHPDAGFCNGGEKIWFWLLATVGVVVCITGLVMDFPIFGQTRADMQIANVIHGIASLGLLAAAFGHIYIGTAGTEGAFEGMATGYVDEAWAKQHHKLWLEEVQNQPAQEGKQPSTDEQKV</sequence>
<keyword evidence="6" id="KW-0349">Heme</keyword>
<feature type="transmembrane region" description="Helical" evidence="13">
    <location>
        <begin position="227"/>
        <end position="251"/>
    </location>
</feature>
<evidence type="ECO:0000256" key="6">
    <source>
        <dbReference type="ARBA" id="ARBA00022617"/>
    </source>
</evidence>
<dbReference type="GO" id="GO:0005886">
    <property type="term" value="C:plasma membrane"/>
    <property type="evidence" value="ECO:0007669"/>
    <property type="project" value="UniProtKB-SubCell"/>
</dbReference>
<evidence type="ECO:0000256" key="10">
    <source>
        <dbReference type="ARBA" id="ARBA00022989"/>
    </source>
</evidence>
<keyword evidence="17" id="KW-1185">Reference proteome</keyword>
<feature type="transmembrane region" description="Helical" evidence="13">
    <location>
        <begin position="128"/>
        <end position="151"/>
    </location>
</feature>
<feature type="domain" description="Cytochrome b561 bacterial/Ni-hydrogenase" evidence="15">
    <location>
        <begin position="118"/>
        <end position="296"/>
    </location>
</feature>
<dbReference type="GO" id="GO:0008863">
    <property type="term" value="F:formate dehydrogenase (NAD+) activity"/>
    <property type="evidence" value="ECO:0007669"/>
    <property type="project" value="InterPro"/>
</dbReference>
<dbReference type="RefSeq" id="WP_016961130.1">
    <property type="nucleotide sequence ID" value="NZ_AJWN02000090.1"/>
</dbReference>
<dbReference type="Proteomes" id="UP000095039">
    <property type="component" value="Unassembled WGS sequence"/>
</dbReference>
<evidence type="ECO:0000256" key="8">
    <source>
        <dbReference type="ARBA" id="ARBA00022723"/>
    </source>
</evidence>
<keyword evidence="10 13" id="KW-1133">Transmembrane helix</keyword>
<evidence type="ECO:0000256" key="3">
    <source>
        <dbReference type="ARBA" id="ARBA00010747"/>
    </source>
</evidence>
<keyword evidence="12 13" id="KW-0472">Membrane</keyword>
<dbReference type="GO" id="GO:0009326">
    <property type="term" value="C:formate dehydrogenase complex"/>
    <property type="evidence" value="ECO:0007669"/>
    <property type="project" value="InterPro"/>
</dbReference>
<dbReference type="AlphaFoldDB" id="A0A1E5C072"/>
<feature type="chain" id="PRO_5009172283" evidence="14">
    <location>
        <begin position="23"/>
        <end position="333"/>
    </location>
</feature>
<dbReference type="GO" id="GO:0046872">
    <property type="term" value="F:metal ion binding"/>
    <property type="evidence" value="ECO:0007669"/>
    <property type="project" value="UniProtKB-KW"/>
</dbReference>
<dbReference type="GO" id="GO:0022904">
    <property type="term" value="P:respiratory electron transport chain"/>
    <property type="evidence" value="ECO:0007669"/>
    <property type="project" value="InterPro"/>
</dbReference>
<dbReference type="NCBIfam" id="TIGR01583">
    <property type="entry name" value="formate-DH-gamm"/>
    <property type="match status" value="1"/>
</dbReference>
<feature type="transmembrane region" description="Helical" evidence="13">
    <location>
        <begin position="171"/>
        <end position="190"/>
    </location>
</feature>
<reference evidence="16 17" key="1">
    <citation type="journal article" date="2012" name="Science">
        <title>Ecological populations of bacteria act as socially cohesive units of antibiotic production and resistance.</title>
        <authorList>
            <person name="Cordero O.X."/>
            <person name="Wildschutte H."/>
            <person name="Kirkup B."/>
            <person name="Proehl S."/>
            <person name="Ngo L."/>
            <person name="Hussain F."/>
            <person name="Le Roux F."/>
            <person name="Mincer T."/>
            <person name="Polz M.F."/>
        </authorList>
    </citation>
    <scope>NUCLEOTIDE SEQUENCE [LARGE SCALE GENOMIC DNA]</scope>
    <source>
        <strain evidence="16 17">FF-454</strain>
    </source>
</reference>
<organism evidence="16 17">
    <name type="scientific">Enterovibrio norvegicus FF-454</name>
    <dbReference type="NCBI Taxonomy" id="1185651"/>
    <lineage>
        <taxon>Bacteria</taxon>
        <taxon>Pseudomonadati</taxon>
        <taxon>Pseudomonadota</taxon>
        <taxon>Gammaproteobacteria</taxon>
        <taxon>Vibrionales</taxon>
        <taxon>Vibrionaceae</taxon>
        <taxon>Enterovibrio</taxon>
    </lineage>
</organism>
<dbReference type="GO" id="GO:0009061">
    <property type="term" value="P:anaerobic respiration"/>
    <property type="evidence" value="ECO:0007669"/>
    <property type="project" value="TreeGrafter"/>
</dbReference>
<dbReference type="InterPro" id="IPR016174">
    <property type="entry name" value="Di-haem_cyt_TM"/>
</dbReference>
<gene>
    <name evidence="16" type="ORF">A1OK_02540</name>
</gene>
<evidence type="ECO:0000256" key="5">
    <source>
        <dbReference type="ARBA" id="ARBA00022475"/>
    </source>
</evidence>
<dbReference type="InterPro" id="IPR051817">
    <property type="entry name" value="FDH_cytochrome_b556_subunit"/>
</dbReference>
<keyword evidence="7 13" id="KW-0812">Transmembrane</keyword>